<feature type="compositionally biased region" description="Polar residues" evidence="1">
    <location>
        <begin position="783"/>
        <end position="794"/>
    </location>
</feature>
<feature type="transmembrane region" description="Helical" evidence="2">
    <location>
        <begin position="1627"/>
        <end position="1646"/>
    </location>
</feature>
<organism evidence="3 4">
    <name type="scientific">Tetrahymena thermophila (strain SB210)</name>
    <dbReference type="NCBI Taxonomy" id="312017"/>
    <lineage>
        <taxon>Eukaryota</taxon>
        <taxon>Sar</taxon>
        <taxon>Alveolata</taxon>
        <taxon>Ciliophora</taxon>
        <taxon>Intramacronucleata</taxon>
        <taxon>Oligohymenophorea</taxon>
        <taxon>Hymenostomatida</taxon>
        <taxon>Tetrahymenina</taxon>
        <taxon>Tetrahymenidae</taxon>
        <taxon>Tetrahymena</taxon>
    </lineage>
</organism>
<feature type="region of interest" description="Disordered" evidence="1">
    <location>
        <begin position="447"/>
        <end position="467"/>
    </location>
</feature>
<feature type="compositionally biased region" description="Basic and acidic residues" evidence="1">
    <location>
        <begin position="1941"/>
        <end position="1954"/>
    </location>
</feature>
<evidence type="ECO:0000313" key="3">
    <source>
        <dbReference type="EMBL" id="EAR92785.2"/>
    </source>
</evidence>
<keyword evidence="2" id="KW-1133">Transmembrane helix</keyword>
<feature type="compositionally biased region" description="Polar residues" evidence="1">
    <location>
        <begin position="247"/>
        <end position="256"/>
    </location>
</feature>
<keyword evidence="4" id="KW-1185">Reference proteome</keyword>
<feature type="compositionally biased region" description="Basic and acidic residues" evidence="1">
    <location>
        <begin position="34"/>
        <end position="59"/>
    </location>
</feature>
<feature type="transmembrane region" description="Helical" evidence="2">
    <location>
        <begin position="1548"/>
        <end position="1567"/>
    </location>
</feature>
<feature type="compositionally biased region" description="Low complexity" evidence="1">
    <location>
        <begin position="448"/>
        <end position="467"/>
    </location>
</feature>
<feature type="compositionally biased region" description="Basic and acidic residues" evidence="1">
    <location>
        <begin position="97"/>
        <end position="106"/>
    </location>
</feature>
<feature type="transmembrane region" description="Helical" evidence="2">
    <location>
        <begin position="926"/>
        <end position="944"/>
    </location>
</feature>
<dbReference type="KEGG" id="tet:TTHERM_00324430"/>
<feature type="compositionally biased region" description="Low complexity" evidence="1">
    <location>
        <begin position="235"/>
        <end position="246"/>
    </location>
</feature>
<reference evidence="4" key="1">
    <citation type="journal article" date="2006" name="PLoS Biol.">
        <title>Macronuclear genome sequence of the ciliate Tetrahymena thermophila, a model eukaryote.</title>
        <authorList>
            <person name="Eisen J.A."/>
            <person name="Coyne R.S."/>
            <person name="Wu M."/>
            <person name="Wu D."/>
            <person name="Thiagarajan M."/>
            <person name="Wortman J.R."/>
            <person name="Badger J.H."/>
            <person name="Ren Q."/>
            <person name="Amedeo P."/>
            <person name="Jones K.M."/>
            <person name="Tallon L.J."/>
            <person name="Delcher A.L."/>
            <person name="Salzberg S.L."/>
            <person name="Silva J.C."/>
            <person name="Haas B.J."/>
            <person name="Majoros W.H."/>
            <person name="Farzad M."/>
            <person name="Carlton J.M."/>
            <person name="Smith R.K. Jr."/>
            <person name="Garg J."/>
            <person name="Pearlman R.E."/>
            <person name="Karrer K.M."/>
            <person name="Sun L."/>
            <person name="Manning G."/>
            <person name="Elde N.C."/>
            <person name="Turkewitz A.P."/>
            <person name="Asai D.J."/>
            <person name="Wilkes D.E."/>
            <person name="Wang Y."/>
            <person name="Cai H."/>
            <person name="Collins K."/>
            <person name="Stewart B.A."/>
            <person name="Lee S.R."/>
            <person name="Wilamowska K."/>
            <person name="Weinberg Z."/>
            <person name="Ruzzo W.L."/>
            <person name="Wloga D."/>
            <person name="Gaertig J."/>
            <person name="Frankel J."/>
            <person name="Tsao C.-C."/>
            <person name="Gorovsky M.A."/>
            <person name="Keeling P.J."/>
            <person name="Waller R.F."/>
            <person name="Patron N.J."/>
            <person name="Cherry J.M."/>
            <person name="Stover N.A."/>
            <person name="Krieger C.J."/>
            <person name="del Toro C."/>
            <person name="Ryder H.F."/>
            <person name="Williamson S.C."/>
            <person name="Barbeau R.A."/>
            <person name="Hamilton E.P."/>
            <person name="Orias E."/>
        </authorList>
    </citation>
    <scope>NUCLEOTIDE SEQUENCE [LARGE SCALE GENOMIC DNA]</scope>
    <source>
        <strain evidence="4">SB210</strain>
    </source>
</reference>
<feature type="compositionally biased region" description="Acidic residues" evidence="1">
    <location>
        <begin position="210"/>
        <end position="220"/>
    </location>
</feature>
<feature type="compositionally biased region" description="Polar residues" evidence="1">
    <location>
        <begin position="118"/>
        <end position="132"/>
    </location>
</feature>
<feature type="region of interest" description="Disordered" evidence="1">
    <location>
        <begin position="736"/>
        <end position="794"/>
    </location>
</feature>
<evidence type="ECO:0000313" key="4">
    <source>
        <dbReference type="Proteomes" id="UP000009168"/>
    </source>
</evidence>
<feature type="transmembrane region" description="Helical" evidence="2">
    <location>
        <begin position="1682"/>
        <end position="1701"/>
    </location>
</feature>
<feature type="compositionally biased region" description="Basic and acidic residues" evidence="1">
    <location>
        <begin position="192"/>
        <end position="209"/>
    </location>
</feature>
<dbReference type="EMBL" id="GG662743">
    <property type="protein sequence ID" value="EAR92785.2"/>
    <property type="molecule type" value="Genomic_DNA"/>
</dbReference>
<feature type="transmembrane region" description="Helical" evidence="2">
    <location>
        <begin position="1320"/>
        <end position="1340"/>
    </location>
</feature>
<accession>Q237F6</accession>
<feature type="compositionally biased region" description="Polar residues" evidence="1">
    <location>
        <begin position="172"/>
        <end position="191"/>
    </location>
</feature>
<feature type="transmembrane region" description="Helical" evidence="2">
    <location>
        <begin position="1443"/>
        <end position="1466"/>
    </location>
</feature>
<feature type="compositionally biased region" description="Basic residues" evidence="1">
    <location>
        <begin position="743"/>
        <end position="755"/>
    </location>
</feature>
<feature type="transmembrane region" description="Helical" evidence="2">
    <location>
        <begin position="1472"/>
        <end position="1495"/>
    </location>
</feature>
<feature type="compositionally biased region" description="Polar residues" evidence="1">
    <location>
        <begin position="759"/>
        <end position="772"/>
    </location>
</feature>
<dbReference type="Proteomes" id="UP000009168">
    <property type="component" value="Unassembled WGS sequence"/>
</dbReference>
<feature type="transmembrane region" description="Helical" evidence="2">
    <location>
        <begin position="1090"/>
        <end position="1118"/>
    </location>
</feature>
<feature type="transmembrane region" description="Helical" evidence="2">
    <location>
        <begin position="996"/>
        <end position="1014"/>
    </location>
</feature>
<dbReference type="RefSeq" id="XP_001013030.2">
    <property type="nucleotide sequence ID" value="XM_001013030.2"/>
</dbReference>
<feature type="region of interest" description="Disordered" evidence="1">
    <location>
        <begin position="1"/>
        <end position="261"/>
    </location>
</feature>
<feature type="transmembrane region" description="Helical" evidence="2">
    <location>
        <begin position="1360"/>
        <end position="1377"/>
    </location>
</feature>
<gene>
    <name evidence="3" type="ORF">TTHERM_00324430</name>
</gene>
<sequence length="1987" mass="231823">MSQEVKIEASGILTDEDEEDLQQDHQNNECSKQVNHDESIQNEETKIETNDDNQNKMQDESSQMNKHNFTSISKQIEDSDDINFHEESYNKEQILQNDDRYEEIEQQHMATEEDSNAKRNQIFSKEQMNRQLSNAIIEASSNSSQFTIQFSKTDEVKTKKSCSQDDYEVCDNNVSNTQMDSINKQQQQSVSEAKDQEESDKEKSQKAKQDDEEVEEEEKTAEDQVKANNKCNIYEQNNQASEQSQELFDQSQQNTNTEHKQLHKEEFGHQIGQNQAFDQKSPAQNTEIIQRNQKKGSIMIDHQVEDSMFHIENKNNNGDGKSSSASDNGEETIQNFNENQIPEHLRMMKNKSNDCEVYNKSGGNFWVSNMLQINQHQNDHPLQSSGGIVIVGGGTNSDNYSYNSPEIINAANEKKSSTPDIIEMNFTSSNQTNSFGFSKLSVEKISNKNDNNQNSNSNNNNNNNQLSQLNANGMLSIDSKQFSGSNSYELNYSIKMMHSSNDPTSIDDSKRIIKQFQSDQDDQQVASEEHNCEIILQQDPTSDFSKHLFQARADTFQQKNNTVASKQFNQTSKEQKDTQKKIQKNDYYIVSSDIQSEDQSKVEQTDNFNREKKKSLVKGQEETQKKQSYEKIFQTQKVSQNQQSANELFANFFNQSTNIKYESDQANFIQTEQQQYTMTGRNNETQAFANLKSEESAHHFDNTKDNKNLQEIQIRSIQLNDNSNLSIDNQQENSLKTNLGQLQKKKNNQQNKFKKSERPQSQQDHSKQNLQKIDQDNPGNVDVNANESTDTYQQNSSVIQSRRALERVNVFYKIFIIFNCVLYGYIIPQQLLPQSVPKQLISLYLIIWVFASCCIKKEVNFDFSICYRVGLSAANFFISESHSYFYSNLLNILFFGQFLFSLWSLRALSIRIRSITDVIQSSFKPNLEIFGFLVILILLFNISFNVFNLTELSPKGIYSFSSIEYFRYYVLTIYTSGSKIDSNNYENGYNLSQPQIYFAFACALVCLFFLKLVVENLLSIVQKVSQEQYYEYVGTHFSLGRFAIFKDNDNMNNLYNNKPLYSIIQGISIIAYSVYYYLDNTQDSFRFFSFFFIFYEIVIDKLMSNAISIFKNILYILVMFNPSYYRLFAIFIFYGICSHMTFFTAVSTHLATLLLDFTVIVFFNFVIYHAYIDCNSSSAISPYIPLALMFFFFQPMLKGMMLRYSEIFEIEEDEEAILSTLGTQFGQAKQPIQQGGENYDNFEDEIDLQDDSRTQDRQVLNNQSVNPYLDQSIQRNFIQNHSSNRSQDTKSFFLFSRRNCLRVACLKLVNSVLFCQMTSMLYLLISVKEIFYFLCSAFSINYHNDFNVIVSYFEKFVEPPLFALIILINSISYGLLFDRKSYLLKSLRNLIFFCICLIAYGIQPFFQNTYFGFLRVIFLMYLIPFGIKRLADIIQAISHSKKVLLQILFIFLSIYLIFVLFVQPSIKNQSDYVILFISQLLYLFSVNFFVSIILVEYSKQQLKYQNPNIIWTSIKQKIANHKFNFYFIKSRNINQQASIFHRFLKSKWHNFTVSLVTGLFYLSLFLIGIVEEYLPQDEYLYLTVENYQLKSIAIQGFSCLIFLYCLMHTHVYYNTPFSSLTTLNKTLLAQSLILSLIFVINIFSDVLKNENLQIQFLLQLPMLLRTKYMFPIIKFKKQIFRQALLTFTVSLTTIVCLSYYLENSSKSIIEYLLMIFNLNPNYFLIDQSQGYKNILYLIIIYSCNGILNTVIVLDIIRKFDLNESAQAKNKYKQIVAIFESTWDKYKFSQNGSLMKVSNLIYFLVKFDATMEEEEQIRQSNKKKKVSKLQYQKRIMNMKIKINEDSCLYYKDLLFYLISEKFNRIQTDQNYCYGSMSSFNNMNSSIFSNCTAEELELSQLSQRRRWKVYNPIKNHLYATLALQAWKKYTDIVLNSKNGEKSIFDETTEEQQKKDQYEEEEEDSIFFDPNIVPPETIQQQSLRSNFETK</sequence>
<feature type="compositionally biased region" description="Polar residues" evidence="1">
    <location>
        <begin position="1974"/>
        <end position="1987"/>
    </location>
</feature>
<feature type="transmembrane region" description="Helical" evidence="2">
    <location>
        <begin position="1060"/>
        <end position="1078"/>
    </location>
</feature>
<feature type="region of interest" description="Disordered" evidence="1">
    <location>
        <begin position="595"/>
        <end position="622"/>
    </location>
</feature>
<feature type="transmembrane region" description="Helical" evidence="2">
    <location>
        <begin position="1587"/>
        <end position="1606"/>
    </location>
</feature>
<name>Q237F6_TETTS</name>
<feature type="region of interest" description="Disordered" evidence="1">
    <location>
        <begin position="1941"/>
        <end position="1987"/>
    </location>
</feature>
<evidence type="ECO:0000256" key="1">
    <source>
        <dbReference type="SAM" id="MobiDB-lite"/>
    </source>
</evidence>
<feature type="transmembrane region" description="Helical" evidence="2">
    <location>
        <begin position="884"/>
        <end position="905"/>
    </location>
</feature>
<feature type="compositionally biased region" description="Basic and acidic residues" evidence="1">
    <location>
        <begin position="598"/>
        <end position="610"/>
    </location>
</feature>
<feature type="compositionally biased region" description="Low complexity" evidence="1">
    <location>
        <begin position="133"/>
        <end position="144"/>
    </location>
</feature>
<feature type="transmembrane region" description="Helical" evidence="2">
    <location>
        <begin position="1153"/>
        <end position="1172"/>
    </location>
</feature>
<feature type="transmembrane region" description="Helical" evidence="2">
    <location>
        <begin position="1124"/>
        <end position="1146"/>
    </location>
</feature>
<feature type="transmembrane region" description="Helical" evidence="2">
    <location>
        <begin position="1734"/>
        <end position="1756"/>
    </location>
</feature>
<dbReference type="STRING" id="312017.Q237F6"/>
<dbReference type="GeneID" id="7844448"/>
<dbReference type="InParanoid" id="Q237F6"/>
<feature type="transmembrane region" description="Helical" evidence="2">
    <location>
        <begin position="1389"/>
        <end position="1406"/>
    </location>
</feature>
<protein>
    <submittedName>
        <fullName evidence="3">Transmembrane protein, putative</fullName>
    </submittedName>
</protein>
<evidence type="ECO:0000256" key="2">
    <source>
        <dbReference type="SAM" id="Phobius"/>
    </source>
</evidence>
<dbReference type="HOGENOM" id="CLU_235081_0_0_1"/>
<feature type="compositionally biased region" description="Polar residues" evidence="1">
    <location>
        <begin position="60"/>
        <end position="74"/>
    </location>
</feature>
<proteinExistence type="predicted"/>
<keyword evidence="2" id="KW-0472">Membrane</keyword>
<keyword evidence="2 3" id="KW-0812">Transmembrane</keyword>
<feature type="transmembrane region" description="Helical" evidence="2">
    <location>
        <begin position="1412"/>
        <end position="1431"/>
    </location>
</feature>